<dbReference type="Pfam" id="PF07963">
    <property type="entry name" value="N_methyl"/>
    <property type="match status" value="1"/>
</dbReference>
<gene>
    <name evidence="3" type="ORF">ENS64_12880</name>
</gene>
<evidence type="ECO:0000313" key="3">
    <source>
        <dbReference type="EMBL" id="HGT40135.1"/>
    </source>
</evidence>
<dbReference type="AlphaFoldDB" id="A0A7C4LM41"/>
<dbReference type="InterPro" id="IPR011453">
    <property type="entry name" value="DUF1559"/>
</dbReference>
<keyword evidence="1" id="KW-1133">Transmembrane helix</keyword>
<comment type="caution">
    <text evidence="3">The sequence shown here is derived from an EMBL/GenBank/DDBJ whole genome shotgun (WGS) entry which is preliminary data.</text>
</comment>
<accession>A0A7C4LM41</accession>
<dbReference type="SUPFAM" id="SSF54523">
    <property type="entry name" value="Pili subunits"/>
    <property type="match status" value="1"/>
</dbReference>
<keyword evidence="1" id="KW-0812">Transmembrane</keyword>
<dbReference type="PROSITE" id="PS00409">
    <property type="entry name" value="PROKAR_NTER_METHYL"/>
    <property type="match status" value="1"/>
</dbReference>
<dbReference type="EMBL" id="DSVQ01000016">
    <property type="protein sequence ID" value="HGT40135.1"/>
    <property type="molecule type" value="Genomic_DNA"/>
</dbReference>
<feature type="transmembrane region" description="Helical" evidence="1">
    <location>
        <begin position="28"/>
        <end position="51"/>
    </location>
</feature>
<sequence length="308" mass="34928">MSNASSSKASFPCELLARRFRPVTRRGFTLIELLVVIAIIAMLIGLLMPAVQQAREAARRAQCLNNLKQLTLALHNYADSYNEMLVPHKIDDAQAIAGTIAGVWPQVGTIRYWFGLVDFNETDVTRRLKFAEGILAPYMETNYAAYQCPNFGPAQVDEFRVGRMACGYGHNGFYLGPGISYDWSNWPTVTVANRPVAYRLRDVRQLTQTVVFADSAEVNFLLRFRENWWLDPPSRNYPTVHFRHLDTANVAFLDGHVETRGRAWRVEVPGSNYLSAAQAGRMDEKRLGYVSNGNLSDPQLRDELYDRE</sequence>
<protein>
    <submittedName>
        <fullName evidence="3">DUF1559 domain-containing protein</fullName>
    </submittedName>
</protein>
<dbReference type="InterPro" id="IPR012902">
    <property type="entry name" value="N_methyl_site"/>
</dbReference>
<dbReference type="PANTHER" id="PTHR30093:SF2">
    <property type="entry name" value="TYPE II SECRETION SYSTEM PROTEIN H"/>
    <property type="match status" value="1"/>
</dbReference>
<evidence type="ECO:0000256" key="1">
    <source>
        <dbReference type="SAM" id="Phobius"/>
    </source>
</evidence>
<dbReference type="Gene3D" id="3.30.700.10">
    <property type="entry name" value="Glycoprotein, Type 4 Pilin"/>
    <property type="match status" value="1"/>
</dbReference>
<dbReference type="PANTHER" id="PTHR30093">
    <property type="entry name" value="GENERAL SECRETION PATHWAY PROTEIN G"/>
    <property type="match status" value="1"/>
</dbReference>
<keyword evidence="1" id="KW-0472">Membrane</keyword>
<name>A0A7C4LM41_9PLAN</name>
<dbReference type="Pfam" id="PF07596">
    <property type="entry name" value="SBP_bac_10"/>
    <property type="match status" value="1"/>
</dbReference>
<organism evidence="3">
    <name type="scientific">Schlesneria paludicola</name>
    <dbReference type="NCBI Taxonomy" id="360056"/>
    <lineage>
        <taxon>Bacteria</taxon>
        <taxon>Pseudomonadati</taxon>
        <taxon>Planctomycetota</taxon>
        <taxon>Planctomycetia</taxon>
        <taxon>Planctomycetales</taxon>
        <taxon>Planctomycetaceae</taxon>
        <taxon>Schlesneria</taxon>
    </lineage>
</organism>
<dbReference type="InterPro" id="IPR045584">
    <property type="entry name" value="Pilin-like"/>
</dbReference>
<proteinExistence type="predicted"/>
<dbReference type="NCBIfam" id="TIGR02532">
    <property type="entry name" value="IV_pilin_GFxxxE"/>
    <property type="match status" value="1"/>
</dbReference>
<evidence type="ECO:0000259" key="2">
    <source>
        <dbReference type="Pfam" id="PF07596"/>
    </source>
</evidence>
<reference evidence="3" key="1">
    <citation type="journal article" date="2020" name="mSystems">
        <title>Genome- and Community-Level Interaction Insights into Carbon Utilization and Element Cycling Functions of Hydrothermarchaeota in Hydrothermal Sediment.</title>
        <authorList>
            <person name="Zhou Z."/>
            <person name="Liu Y."/>
            <person name="Xu W."/>
            <person name="Pan J."/>
            <person name="Luo Z.H."/>
            <person name="Li M."/>
        </authorList>
    </citation>
    <scope>NUCLEOTIDE SEQUENCE [LARGE SCALE GENOMIC DNA]</scope>
    <source>
        <strain evidence="3">SpSt-508</strain>
    </source>
</reference>
<feature type="domain" description="DUF1559" evidence="2">
    <location>
        <begin position="52"/>
        <end position="84"/>
    </location>
</feature>